<dbReference type="InterPro" id="IPR003738">
    <property type="entry name" value="SRAP"/>
</dbReference>
<dbReference type="SUPFAM" id="SSF143081">
    <property type="entry name" value="BB1717-like"/>
    <property type="match status" value="1"/>
</dbReference>
<dbReference type="Gene3D" id="3.90.1680.10">
    <property type="entry name" value="SOS response associated peptidase-like"/>
    <property type="match status" value="1"/>
</dbReference>
<comment type="similarity">
    <text evidence="1">Belongs to the SOS response-associated peptidase family.</text>
</comment>
<proteinExistence type="inferred from homology"/>
<keyword evidence="2" id="KW-0645">Protease</keyword>
<gene>
    <name evidence="8" type="ORF">METZ01_LOCUS419433</name>
</gene>
<accession>A0A382X6T2</accession>
<dbReference type="GO" id="GO:0016829">
    <property type="term" value="F:lyase activity"/>
    <property type="evidence" value="ECO:0007669"/>
    <property type="project" value="UniProtKB-KW"/>
</dbReference>
<dbReference type="AlphaFoldDB" id="A0A382X6T2"/>
<keyword evidence="7" id="KW-0456">Lyase</keyword>
<sequence>MCGRFTLTSNLDDLQGRFQFEALDLDYRPSYNIAPTQQVLTVTNDGQRRAQLMRWGLVPFWAKDIKIGSRMINAVGETVAFKPAFRSLIKKQRCLVLADGFFEWRKEGKEKIPTYIFRKSKEAF</sequence>
<evidence type="ECO:0000256" key="3">
    <source>
        <dbReference type="ARBA" id="ARBA00022763"/>
    </source>
</evidence>
<evidence type="ECO:0000256" key="2">
    <source>
        <dbReference type="ARBA" id="ARBA00022670"/>
    </source>
</evidence>
<dbReference type="GO" id="GO:0106300">
    <property type="term" value="P:protein-DNA covalent cross-linking repair"/>
    <property type="evidence" value="ECO:0007669"/>
    <property type="project" value="InterPro"/>
</dbReference>
<dbReference type="Pfam" id="PF02586">
    <property type="entry name" value="SRAP"/>
    <property type="match status" value="1"/>
</dbReference>
<evidence type="ECO:0000256" key="6">
    <source>
        <dbReference type="ARBA" id="ARBA00023125"/>
    </source>
</evidence>
<keyword evidence="4" id="KW-0378">Hydrolase</keyword>
<evidence type="ECO:0000256" key="4">
    <source>
        <dbReference type="ARBA" id="ARBA00022801"/>
    </source>
</evidence>
<keyword evidence="6" id="KW-0238">DNA-binding</keyword>
<evidence type="ECO:0000256" key="1">
    <source>
        <dbReference type="ARBA" id="ARBA00008136"/>
    </source>
</evidence>
<dbReference type="PANTHER" id="PTHR13604">
    <property type="entry name" value="DC12-RELATED"/>
    <property type="match status" value="1"/>
</dbReference>
<dbReference type="GO" id="GO:0006508">
    <property type="term" value="P:proteolysis"/>
    <property type="evidence" value="ECO:0007669"/>
    <property type="project" value="UniProtKB-KW"/>
</dbReference>
<feature type="non-terminal residue" evidence="8">
    <location>
        <position position="124"/>
    </location>
</feature>
<dbReference type="InterPro" id="IPR036590">
    <property type="entry name" value="SRAP-like"/>
</dbReference>
<evidence type="ECO:0008006" key="9">
    <source>
        <dbReference type="Google" id="ProtNLM"/>
    </source>
</evidence>
<keyword evidence="3" id="KW-0227">DNA damage</keyword>
<reference evidence="8" key="1">
    <citation type="submission" date="2018-05" db="EMBL/GenBank/DDBJ databases">
        <authorList>
            <person name="Lanie J.A."/>
            <person name="Ng W.-L."/>
            <person name="Kazmierczak K.M."/>
            <person name="Andrzejewski T.M."/>
            <person name="Davidsen T.M."/>
            <person name="Wayne K.J."/>
            <person name="Tettelin H."/>
            <person name="Glass J.I."/>
            <person name="Rusch D."/>
            <person name="Podicherti R."/>
            <person name="Tsui H.-C.T."/>
            <person name="Winkler M.E."/>
        </authorList>
    </citation>
    <scope>NUCLEOTIDE SEQUENCE</scope>
</reference>
<evidence type="ECO:0000256" key="7">
    <source>
        <dbReference type="ARBA" id="ARBA00023239"/>
    </source>
</evidence>
<evidence type="ECO:0000256" key="5">
    <source>
        <dbReference type="ARBA" id="ARBA00023124"/>
    </source>
</evidence>
<dbReference type="GO" id="GO:0008233">
    <property type="term" value="F:peptidase activity"/>
    <property type="evidence" value="ECO:0007669"/>
    <property type="project" value="UniProtKB-KW"/>
</dbReference>
<dbReference type="PANTHER" id="PTHR13604:SF0">
    <property type="entry name" value="ABASIC SITE PROCESSING PROTEIN HMCES"/>
    <property type="match status" value="1"/>
</dbReference>
<name>A0A382X6T2_9ZZZZ</name>
<protein>
    <recommendedName>
        <fullName evidence="9">Abasic site processing protein</fullName>
    </recommendedName>
</protein>
<dbReference type="EMBL" id="UINC01165276">
    <property type="protein sequence ID" value="SVD66579.1"/>
    <property type="molecule type" value="Genomic_DNA"/>
</dbReference>
<dbReference type="GO" id="GO:0003697">
    <property type="term" value="F:single-stranded DNA binding"/>
    <property type="evidence" value="ECO:0007669"/>
    <property type="project" value="InterPro"/>
</dbReference>
<organism evidence="8">
    <name type="scientific">marine metagenome</name>
    <dbReference type="NCBI Taxonomy" id="408172"/>
    <lineage>
        <taxon>unclassified sequences</taxon>
        <taxon>metagenomes</taxon>
        <taxon>ecological metagenomes</taxon>
    </lineage>
</organism>
<keyword evidence="5" id="KW-0190">Covalent protein-DNA linkage</keyword>
<evidence type="ECO:0000313" key="8">
    <source>
        <dbReference type="EMBL" id="SVD66579.1"/>
    </source>
</evidence>